<dbReference type="Proteomes" id="UP000789706">
    <property type="component" value="Unassembled WGS sequence"/>
</dbReference>
<feature type="domain" description="Non-haem dioxygenase N-terminal" evidence="2">
    <location>
        <begin position="9"/>
        <end position="137"/>
    </location>
</feature>
<comment type="caution">
    <text evidence="3">The sequence shown here is derived from an EMBL/GenBank/DDBJ whole genome shotgun (WGS) entry which is preliminary data.</text>
</comment>
<dbReference type="InterPro" id="IPR027443">
    <property type="entry name" value="IPNS-like_sf"/>
</dbReference>
<dbReference type="InterPro" id="IPR050231">
    <property type="entry name" value="Iron_ascorbate_oxido_reductase"/>
</dbReference>
<keyword evidence="4" id="KW-1185">Reference proteome</keyword>
<dbReference type="SUPFAM" id="SSF51197">
    <property type="entry name" value="Clavaminate synthase-like"/>
    <property type="match status" value="1"/>
</dbReference>
<dbReference type="AlphaFoldDB" id="A0A9N8WEX2"/>
<gene>
    <name evidence="3" type="ORF">DEBURN_LOCUS3997</name>
</gene>
<dbReference type="Gene3D" id="2.60.120.330">
    <property type="entry name" value="B-lactam Antibiotic, Isopenicillin N Synthase, Chain"/>
    <property type="match status" value="1"/>
</dbReference>
<dbReference type="EMBL" id="CAJVPK010000278">
    <property type="protein sequence ID" value="CAG8487591.1"/>
    <property type="molecule type" value="Genomic_DNA"/>
</dbReference>
<protein>
    <submittedName>
        <fullName evidence="3">8969_t:CDS:1</fullName>
    </submittedName>
</protein>
<feature type="domain" description="Isopenicillin N synthase-like Fe(2+) 2OG dioxygenase" evidence="1">
    <location>
        <begin position="215"/>
        <end position="281"/>
    </location>
</feature>
<dbReference type="Pfam" id="PF03171">
    <property type="entry name" value="2OG-FeII_Oxy"/>
    <property type="match status" value="1"/>
</dbReference>
<evidence type="ECO:0000259" key="2">
    <source>
        <dbReference type="Pfam" id="PF14226"/>
    </source>
</evidence>
<dbReference type="PRINTS" id="PR00682">
    <property type="entry name" value="IPNSYNTHASE"/>
</dbReference>
<accession>A0A9N8WEX2</accession>
<organism evidence="3 4">
    <name type="scientific">Diversispora eburnea</name>
    <dbReference type="NCBI Taxonomy" id="1213867"/>
    <lineage>
        <taxon>Eukaryota</taxon>
        <taxon>Fungi</taxon>
        <taxon>Fungi incertae sedis</taxon>
        <taxon>Mucoromycota</taxon>
        <taxon>Glomeromycotina</taxon>
        <taxon>Glomeromycetes</taxon>
        <taxon>Diversisporales</taxon>
        <taxon>Diversisporaceae</taxon>
        <taxon>Diversispora</taxon>
    </lineage>
</organism>
<proteinExistence type="predicted"/>
<dbReference type="InterPro" id="IPR026992">
    <property type="entry name" value="DIOX_N"/>
</dbReference>
<reference evidence="3" key="1">
    <citation type="submission" date="2021-06" db="EMBL/GenBank/DDBJ databases">
        <authorList>
            <person name="Kallberg Y."/>
            <person name="Tangrot J."/>
            <person name="Rosling A."/>
        </authorList>
    </citation>
    <scope>NUCLEOTIDE SEQUENCE</scope>
    <source>
        <strain evidence="3">AZ414A</strain>
    </source>
</reference>
<name>A0A9N8WEX2_9GLOM</name>
<evidence type="ECO:0000259" key="1">
    <source>
        <dbReference type="Pfam" id="PF03171"/>
    </source>
</evidence>
<evidence type="ECO:0000313" key="4">
    <source>
        <dbReference type="Proteomes" id="UP000789706"/>
    </source>
</evidence>
<sequence>MPSSTQFYLPIIDISAFTAPDDDDDIIKNNKKIQTAKKIHEACRDVGFFYLTGHNVPQEISDQVLNLGNEFFQLDDKEKMKLSIANEDMARGYQKLGENVTRYQKDWHEALDFYKPISSDHYLAKNNLPLRGQNQWPIYPTEFQQVFERYTEYMKELGLKVMSAIALGLGLEENYFEQFLDDSFWVMRVIGYPPLKSAESANRVGISCGEHTGNLDSTKGALQVQTKEGEWINADHIPGTFVVNIGDMLNVWTNNVYQSTLHRVVHKGDNYRVSVPFFYEPNFEAKIEPLQPCLDIDPVKHHEPVIYAERRTLLSGGHYTSMHSTDNDSDH</sequence>
<dbReference type="Pfam" id="PF14226">
    <property type="entry name" value="DIOX_N"/>
    <property type="match status" value="1"/>
</dbReference>
<dbReference type="PANTHER" id="PTHR47990">
    <property type="entry name" value="2-OXOGLUTARATE (2OG) AND FE(II)-DEPENDENT OXYGENASE SUPERFAMILY PROTEIN-RELATED"/>
    <property type="match status" value="1"/>
</dbReference>
<evidence type="ECO:0000313" key="3">
    <source>
        <dbReference type="EMBL" id="CAG8487591.1"/>
    </source>
</evidence>
<dbReference type="InterPro" id="IPR044861">
    <property type="entry name" value="IPNS-like_FE2OG_OXY"/>
</dbReference>
<dbReference type="OrthoDB" id="288590at2759"/>